<dbReference type="RefSeq" id="WP_317564634.1">
    <property type="nucleotide sequence ID" value="NZ_JAWLJX010000003.1"/>
</dbReference>
<gene>
    <name evidence="1" type="ORF">R3P96_12620</name>
</gene>
<protein>
    <submittedName>
        <fullName evidence="1">Uncharacterized protein</fullName>
    </submittedName>
</protein>
<comment type="caution">
    <text evidence="1">The sequence shown here is derived from an EMBL/GenBank/DDBJ whole genome shotgun (WGS) entry which is preliminary data.</text>
</comment>
<name>A0ABU4BDA3_9NOCA</name>
<proteinExistence type="predicted"/>
<dbReference type="EMBL" id="JAWLJX010000003">
    <property type="protein sequence ID" value="MDV6262183.1"/>
    <property type="molecule type" value="Genomic_DNA"/>
</dbReference>
<reference evidence="1 2" key="1">
    <citation type="submission" date="2023-10" db="EMBL/GenBank/DDBJ databases">
        <title>Development of a sustainable strategy for remediation of hydrocarbon-contaminated territories based on the waste exchange concept.</title>
        <authorList>
            <person name="Krivoruchko A."/>
        </authorList>
    </citation>
    <scope>NUCLEOTIDE SEQUENCE [LARGE SCALE GENOMIC DNA]</scope>
    <source>
        <strain evidence="1 2">IEGM 1323</strain>
    </source>
</reference>
<organism evidence="1 2">
    <name type="scientific">Rhodococcoides yunnanense</name>
    <dbReference type="NCBI Taxonomy" id="278209"/>
    <lineage>
        <taxon>Bacteria</taxon>
        <taxon>Bacillati</taxon>
        <taxon>Actinomycetota</taxon>
        <taxon>Actinomycetes</taxon>
        <taxon>Mycobacteriales</taxon>
        <taxon>Nocardiaceae</taxon>
        <taxon>Rhodococcoides</taxon>
    </lineage>
</organism>
<evidence type="ECO:0000313" key="2">
    <source>
        <dbReference type="Proteomes" id="UP001185755"/>
    </source>
</evidence>
<evidence type="ECO:0000313" key="1">
    <source>
        <dbReference type="EMBL" id="MDV6262183.1"/>
    </source>
</evidence>
<keyword evidence="2" id="KW-1185">Reference proteome</keyword>
<dbReference type="Proteomes" id="UP001185755">
    <property type="component" value="Unassembled WGS sequence"/>
</dbReference>
<accession>A0ABU4BDA3</accession>
<sequence>MPIEDTIHPVKLHFPIPLVDKATDQRGFKFSWEKRTYAFQLPDPAQFPPLAIELEEKKVVARYIMTCLQLAAYTVFNEQGGIAFSSSGQGNWEVTSNFPSHQEFAGLSGTFRQLHNPPDEASYSKVKAIISRATVQLEGDDLERAHDLLKVWDNARKALLKKMISTILCEKVLGDLAASAEPKISMFGVNPEEIIKAFNYGDSLHWGDQRENLARLVADDFSESFHKHCCIEAMITLSHFYFGYAMLAAAALGMRVNAPAA</sequence>